<name>A0A1H7JKN3_OLID1</name>
<dbReference type="RefSeq" id="WP_093319518.1">
    <property type="nucleotide sequence ID" value="NZ_FOAF01000001.1"/>
</dbReference>
<accession>A0A1H7JKN3</accession>
<keyword evidence="1" id="KW-1133">Transmembrane helix</keyword>
<dbReference type="GO" id="GO:0016989">
    <property type="term" value="F:sigma factor antagonist activity"/>
    <property type="evidence" value="ECO:0007669"/>
    <property type="project" value="TreeGrafter"/>
</dbReference>
<dbReference type="InterPro" id="IPR012373">
    <property type="entry name" value="Ferrdict_sens_TM"/>
</dbReference>
<dbReference type="InterPro" id="IPR006860">
    <property type="entry name" value="FecR"/>
</dbReference>
<feature type="transmembrane region" description="Helical" evidence="1">
    <location>
        <begin position="68"/>
        <end position="88"/>
    </location>
</feature>
<dbReference type="Pfam" id="PF04773">
    <property type="entry name" value="FecR"/>
    <property type="match status" value="1"/>
</dbReference>
<keyword evidence="1" id="KW-0472">Membrane</keyword>
<keyword evidence="1" id="KW-0812">Transmembrane</keyword>
<sequence>MTKDELAELLKRYQQGMCTAAEKRLIERLHLYSHDPKAAPSDDLVKDEIWQNIEAHTTGQKRKNHRPVYSAAAAIMLLIGVYFLYHYMRPSPTPSAKQHMVVDIPAGGNRATLKLSNGKRITLDSLNAGIKMHASAVSYLNGVPVPGQRTNDDLSLSTFHELETPKGGQYQLMLADGTKVWLNAASSIRFPSSFSNDLREVTISGEVYFEIAQDKNRPFRVKTKNQHIQVLGTSFNVQAYPDEAVEHTTLVSGKIKIEREGFSEIIYPGHRASIATEGVTISEVDTDETTAWRSGFISFNEQTLADIMQQISRWYNVRISYEQVDPSLRFGGRVSRYANVSEVLRRLELTEQVRFKIDERRIVVMKY</sequence>
<dbReference type="STRING" id="407022.SAMN05661044_01049"/>
<evidence type="ECO:0000313" key="5">
    <source>
        <dbReference type="Proteomes" id="UP000199421"/>
    </source>
</evidence>
<dbReference type="OrthoDB" id="1099963at2"/>
<dbReference type="Proteomes" id="UP000199421">
    <property type="component" value="Unassembled WGS sequence"/>
</dbReference>
<feature type="domain" description="Protein FecR C-terminal" evidence="3">
    <location>
        <begin position="297"/>
        <end position="364"/>
    </location>
</feature>
<dbReference type="EMBL" id="FOAF01000001">
    <property type="protein sequence ID" value="SEK75132.1"/>
    <property type="molecule type" value="Genomic_DNA"/>
</dbReference>
<protein>
    <submittedName>
        <fullName evidence="4">FecR family protein</fullName>
    </submittedName>
</protein>
<dbReference type="PANTHER" id="PTHR30273:SF2">
    <property type="entry name" value="PROTEIN FECR"/>
    <property type="match status" value="1"/>
</dbReference>
<dbReference type="PIRSF" id="PIRSF018266">
    <property type="entry name" value="FecR"/>
    <property type="match status" value="1"/>
</dbReference>
<organism evidence="4 5">
    <name type="scientific">Olivibacter domesticus</name>
    <name type="common">Pseudosphingobacterium domesticum</name>
    <dbReference type="NCBI Taxonomy" id="407022"/>
    <lineage>
        <taxon>Bacteria</taxon>
        <taxon>Pseudomonadati</taxon>
        <taxon>Bacteroidota</taxon>
        <taxon>Sphingobacteriia</taxon>
        <taxon>Sphingobacteriales</taxon>
        <taxon>Sphingobacteriaceae</taxon>
        <taxon>Olivibacter</taxon>
    </lineage>
</organism>
<dbReference type="Gene3D" id="2.60.120.1440">
    <property type="match status" value="1"/>
</dbReference>
<reference evidence="5" key="1">
    <citation type="submission" date="2016-10" db="EMBL/GenBank/DDBJ databases">
        <authorList>
            <person name="Varghese N."/>
            <person name="Submissions S."/>
        </authorList>
    </citation>
    <scope>NUCLEOTIDE SEQUENCE [LARGE SCALE GENOMIC DNA]</scope>
    <source>
        <strain evidence="5">DSM 18733</strain>
    </source>
</reference>
<evidence type="ECO:0000259" key="3">
    <source>
        <dbReference type="Pfam" id="PF16344"/>
    </source>
</evidence>
<keyword evidence="5" id="KW-1185">Reference proteome</keyword>
<dbReference type="AlphaFoldDB" id="A0A1H7JKN3"/>
<gene>
    <name evidence="4" type="ORF">SAMN05661044_01049</name>
</gene>
<dbReference type="InterPro" id="IPR032508">
    <property type="entry name" value="FecR_C"/>
</dbReference>
<dbReference type="PANTHER" id="PTHR30273">
    <property type="entry name" value="PERIPLASMIC SIGNAL SENSOR AND SIGMA FACTOR ACTIVATOR FECR-RELATED"/>
    <property type="match status" value="1"/>
</dbReference>
<evidence type="ECO:0000313" key="4">
    <source>
        <dbReference type="EMBL" id="SEK75132.1"/>
    </source>
</evidence>
<dbReference type="Gene3D" id="3.55.50.30">
    <property type="match status" value="1"/>
</dbReference>
<dbReference type="Pfam" id="PF16344">
    <property type="entry name" value="FecR_C"/>
    <property type="match status" value="1"/>
</dbReference>
<evidence type="ECO:0000259" key="2">
    <source>
        <dbReference type="Pfam" id="PF04773"/>
    </source>
</evidence>
<feature type="domain" description="FecR protein" evidence="2">
    <location>
        <begin position="161"/>
        <end position="255"/>
    </location>
</feature>
<evidence type="ECO:0000256" key="1">
    <source>
        <dbReference type="SAM" id="Phobius"/>
    </source>
</evidence>
<proteinExistence type="predicted"/>